<dbReference type="HOGENOM" id="CLU_1838868_0_0_1"/>
<dbReference type="EMBL" id="FR824310">
    <property type="protein sequence ID" value="CCA24940.1"/>
    <property type="molecule type" value="Genomic_DNA"/>
</dbReference>
<proteinExistence type="predicted"/>
<reference evidence="1" key="1">
    <citation type="journal article" date="2011" name="PLoS Biol.">
        <title>Gene gain and loss during evolution of obligate parasitism in the white rust pathogen of Arabidopsis thaliana.</title>
        <authorList>
            <person name="Kemen E."/>
            <person name="Gardiner A."/>
            <person name="Schultz-Larsen T."/>
            <person name="Kemen A.C."/>
            <person name="Balmuth A.L."/>
            <person name="Robert-Seilaniantz A."/>
            <person name="Bailey K."/>
            <person name="Holub E."/>
            <person name="Studholme D.J."/>
            <person name="Maclean D."/>
            <person name="Jones J.D."/>
        </authorList>
    </citation>
    <scope>NUCLEOTIDE SEQUENCE</scope>
</reference>
<protein>
    <submittedName>
        <fullName evidence="1">AlNc14C265G9886 protein</fullName>
    </submittedName>
</protein>
<evidence type="ECO:0000313" key="1">
    <source>
        <dbReference type="EMBL" id="CCA24940.1"/>
    </source>
</evidence>
<dbReference type="AlphaFoldDB" id="F0WU62"/>
<sequence>MTIGSESATGQMHRVLAAFLRVNISLTSRGRQIYYDLVWVCMSSSCSDRLLSISLSFLSSGIACVFKSVTYSESQARRINSFMSFLKSSPLGLLDGISSCVFDGVLKGWPQYEWFISTGVEYDRKSVLILIVHFNSDSDW</sequence>
<name>F0WU62_9STRA</name>
<gene>
    <name evidence="1" type="primary">AlNc14C265G9886</name>
    <name evidence="1" type="ORF">ALNC14_110840</name>
</gene>
<reference evidence="1" key="2">
    <citation type="submission" date="2011-02" db="EMBL/GenBank/DDBJ databases">
        <authorList>
            <person name="MacLean D."/>
        </authorList>
    </citation>
    <scope>NUCLEOTIDE SEQUENCE</scope>
</reference>
<accession>F0WU62</accession>
<organism evidence="1">
    <name type="scientific">Albugo laibachii Nc14</name>
    <dbReference type="NCBI Taxonomy" id="890382"/>
    <lineage>
        <taxon>Eukaryota</taxon>
        <taxon>Sar</taxon>
        <taxon>Stramenopiles</taxon>
        <taxon>Oomycota</taxon>
        <taxon>Peronosporomycetes</taxon>
        <taxon>Albuginales</taxon>
        <taxon>Albuginaceae</taxon>
        <taxon>Albugo</taxon>
    </lineage>
</organism>